<dbReference type="RefSeq" id="WP_186924424.1">
    <property type="nucleotide sequence ID" value="NZ_JACOFW010000031.1"/>
</dbReference>
<feature type="signal peptide" evidence="1">
    <location>
        <begin position="1"/>
        <end position="20"/>
    </location>
</feature>
<dbReference type="EMBL" id="JACOFW010000031">
    <property type="protein sequence ID" value="MBC3809363.1"/>
    <property type="molecule type" value="Genomic_DNA"/>
</dbReference>
<name>A0ABR6X9K9_9BURK</name>
<gene>
    <name evidence="2" type="ORF">H8K52_18640</name>
</gene>
<dbReference type="Proteomes" id="UP000648257">
    <property type="component" value="Unassembled WGS sequence"/>
</dbReference>
<accession>A0ABR6X9K9</accession>
<evidence type="ECO:0000256" key="1">
    <source>
        <dbReference type="SAM" id="SignalP"/>
    </source>
</evidence>
<evidence type="ECO:0000313" key="2">
    <source>
        <dbReference type="EMBL" id="MBC3809363.1"/>
    </source>
</evidence>
<dbReference type="InterPro" id="IPR021557">
    <property type="entry name" value="DUF3016"/>
</dbReference>
<keyword evidence="3" id="KW-1185">Reference proteome</keyword>
<evidence type="ECO:0000313" key="3">
    <source>
        <dbReference type="Proteomes" id="UP000648257"/>
    </source>
</evidence>
<protein>
    <submittedName>
        <fullName evidence="2">DUF3016 domain-containing protein</fullName>
    </submittedName>
</protein>
<proteinExistence type="predicted"/>
<sequence>MKKILIAALLCGLYSSAASAGEAKVIWGKLDEFTDIHAGSEFKERFQERLTKEFEAVFSAFAKKLPDGYELNIDVTDIDLAGDARPGQWMYGQQIRVMREIYWPRMNFSYTLKNAKQEIIISGKEELRDMDYLHRFRIPSGNTTFEFEEKMLQDWFKKQVLAGHFPSREVKAVVTSQ</sequence>
<feature type="chain" id="PRO_5046657156" evidence="1">
    <location>
        <begin position="21"/>
        <end position="177"/>
    </location>
</feature>
<dbReference type="Pfam" id="PF11454">
    <property type="entry name" value="DUF3016"/>
    <property type="match status" value="1"/>
</dbReference>
<reference evidence="2 3" key="1">
    <citation type="submission" date="2020-08" db="EMBL/GenBank/DDBJ databases">
        <title>Novel species isolated from subtropical streams in China.</title>
        <authorList>
            <person name="Lu H."/>
        </authorList>
    </citation>
    <scope>NUCLEOTIDE SEQUENCE [LARGE SCALE GENOMIC DNA]</scope>
    <source>
        <strain evidence="2 3">KACC 16656</strain>
    </source>
</reference>
<comment type="caution">
    <text evidence="2">The sequence shown here is derived from an EMBL/GenBank/DDBJ whole genome shotgun (WGS) entry which is preliminary data.</text>
</comment>
<organism evidence="2 3">
    <name type="scientific">Undibacterium seohonense</name>
    <dbReference type="NCBI Taxonomy" id="1344950"/>
    <lineage>
        <taxon>Bacteria</taxon>
        <taxon>Pseudomonadati</taxon>
        <taxon>Pseudomonadota</taxon>
        <taxon>Betaproteobacteria</taxon>
        <taxon>Burkholderiales</taxon>
        <taxon>Oxalobacteraceae</taxon>
        <taxon>Undibacterium</taxon>
    </lineage>
</organism>
<keyword evidence="1" id="KW-0732">Signal</keyword>